<dbReference type="InterPro" id="IPR000160">
    <property type="entry name" value="GGDEF_dom"/>
</dbReference>
<dbReference type="Gene3D" id="3.30.70.270">
    <property type="match status" value="1"/>
</dbReference>
<dbReference type="Proteomes" id="UP000179524">
    <property type="component" value="Unassembled WGS sequence"/>
</dbReference>
<dbReference type="OrthoDB" id="9759607at2"/>
<dbReference type="CDD" id="cd01949">
    <property type="entry name" value="GGDEF"/>
    <property type="match status" value="1"/>
</dbReference>
<dbReference type="PANTHER" id="PTHR46663:SF2">
    <property type="entry name" value="GGDEF DOMAIN-CONTAINING PROTEIN"/>
    <property type="match status" value="1"/>
</dbReference>
<reference evidence="2 3" key="1">
    <citation type="submission" date="2016-10" db="EMBL/GenBank/DDBJ databases">
        <title>Draft genome sequences of four alkaliphilic bacteria belonging to the Anaerobacillus genus.</title>
        <authorList>
            <person name="Bassil N.M."/>
            <person name="Lloyd J.R."/>
        </authorList>
    </citation>
    <scope>NUCLEOTIDE SEQUENCE [LARGE SCALE GENOMIC DNA]</scope>
    <source>
        <strain evidence="2 3">DSM 18345</strain>
    </source>
</reference>
<dbReference type="EMBL" id="MLQR01000043">
    <property type="protein sequence ID" value="OIJ11194.1"/>
    <property type="molecule type" value="Genomic_DNA"/>
</dbReference>
<organism evidence="2 3">
    <name type="scientific">Anaerobacillus alkalilacustris</name>
    <dbReference type="NCBI Taxonomy" id="393763"/>
    <lineage>
        <taxon>Bacteria</taxon>
        <taxon>Bacillati</taxon>
        <taxon>Bacillota</taxon>
        <taxon>Bacilli</taxon>
        <taxon>Bacillales</taxon>
        <taxon>Bacillaceae</taxon>
        <taxon>Anaerobacillus</taxon>
    </lineage>
</organism>
<dbReference type="InterPro" id="IPR052163">
    <property type="entry name" value="DGC-Regulatory_Protein"/>
</dbReference>
<dbReference type="SUPFAM" id="SSF55073">
    <property type="entry name" value="Nucleotide cyclase"/>
    <property type="match status" value="1"/>
</dbReference>
<dbReference type="AlphaFoldDB" id="A0A1S2LFU3"/>
<feature type="domain" description="GGDEF" evidence="1">
    <location>
        <begin position="88"/>
        <end position="129"/>
    </location>
</feature>
<comment type="caution">
    <text evidence="2">The sequence shown here is derived from an EMBL/GenBank/DDBJ whole genome shotgun (WGS) entry which is preliminary data.</text>
</comment>
<name>A0A1S2LFU3_9BACI</name>
<gene>
    <name evidence="2" type="ORF">BKP37_16195</name>
</gene>
<dbReference type="InterPro" id="IPR043128">
    <property type="entry name" value="Rev_trsase/Diguanyl_cyclase"/>
</dbReference>
<dbReference type="PANTHER" id="PTHR46663">
    <property type="entry name" value="DIGUANYLATE CYCLASE DGCT-RELATED"/>
    <property type="match status" value="1"/>
</dbReference>
<evidence type="ECO:0000259" key="1">
    <source>
        <dbReference type="PROSITE" id="PS50887"/>
    </source>
</evidence>
<dbReference type="NCBIfam" id="TIGR00254">
    <property type="entry name" value="GGDEF"/>
    <property type="match status" value="1"/>
</dbReference>
<sequence length="129" mass="15212">MEKPKLLKHFIRNIDQEKEKDIVNLLFTGKKGKVEIINGMIVDITDQKLFEMKLKQMAYYDELTDLPNRKMIQKHLTKILARSKRHDHSFVVMFIDLDGFKKVNDTLGHEYGDLLLVEVAKRLNNTVRE</sequence>
<dbReference type="PROSITE" id="PS50887">
    <property type="entry name" value="GGDEF"/>
    <property type="match status" value="1"/>
</dbReference>
<dbReference type="SMART" id="SM00267">
    <property type="entry name" value="GGDEF"/>
    <property type="match status" value="1"/>
</dbReference>
<protein>
    <recommendedName>
        <fullName evidence="1">GGDEF domain-containing protein</fullName>
    </recommendedName>
</protein>
<evidence type="ECO:0000313" key="3">
    <source>
        <dbReference type="Proteomes" id="UP000179524"/>
    </source>
</evidence>
<dbReference type="RefSeq" id="WP_071310658.1">
    <property type="nucleotide sequence ID" value="NZ_MLQR01000043.1"/>
</dbReference>
<dbReference type="InterPro" id="IPR029787">
    <property type="entry name" value="Nucleotide_cyclase"/>
</dbReference>
<dbReference type="Pfam" id="PF00990">
    <property type="entry name" value="GGDEF"/>
    <property type="match status" value="1"/>
</dbReference>
<keyword evidence="3" id="KW-1185">Reference proteome</keyword>
<proteinExistence type="predicted"/>
<evidence type="ECO:0000313" key="2">
    <source>
        <dbReference type="EMBL" id="OIJ11194.1"/>
    </source>
</evidence>
<accession>A0A1S2LFU3</accession>